<dbReference type="InterPro" id="IPR025403">
    <property type="entry name" value="TgpA-like_C"/>
</dbReference>
<evidence type="ECO:0000256" key="2">
    <source>
        <dbReference type="SAM" id="Phobius"/>
    </source>
</evidence>
<dbReference type="EMBL" id="JBHSPB010000015">
    <property type="protein sequence ID" value="MFC5723155.1"/>
    <property type="molecule type" value="Genomic_DNA"/>
</dbReference>
<feature type="domain" description="Transglutaminase-like" evidence="3">
    <location>
        <begin position="482"/>
        <end position="552"/>
    </location>
</feature>
<evidence type="ECO:0000256" key="1">
    <source>
        <dbReference type="SAM" id="MobiDB-lite"/>
    </source>
</evidence>
<gene>
    <name evidence="4" type="ORF">ACFP1Z_23580</name>
</gene>
<dbReference type="Pfam" id="PF01841">
    <property type="entry name" value="Transglut_core"/>
    <property type="match status" value="1"/>
</dbReference>
<feature type="transmembrane region" description="Helical" evidence="2">
    <location>
        <begin position="167"/>
        <end position="183"/>
    </location>
</feature>
<dbReference type="InterPro" id="IPR038765">
    <property type="entry name" value="Papain-like_cys_pep_sf"/>
</dbReference>
<dbReference type="InterPro" id="IPR021878">
    <property type="entry name" value="TgpA_N"/>
</dbReference>
<keyword evidence="5" id="KW-1185">Reference proteome</keyword>
<evidence type="ECO:0000313" key="5">
    <source>
        <dbReference type="Proteomes" id="UP001596083"/>
    </source>
</evidence>
<feature type="transmembrane region" description="Helical" evidence="2">
    <location>
        <begin position="223"/>
        <end position="242"/>
    </location>
</feature>
<dbReference type="RefSeq" id="WP_390319161.1">
    <property type="nucleotide sequence ID" value="NZ_JBHSPB010000015.1"/>
</dbReference>
<feature type="transmembrane region" description="Helical" evidence="2">
    <location>
        <begin position="58"/>
        <end position="78"/>
    </location>
</feature>
<dbReference type="InterPro" id="IPR002931">
    <property type="entry name" value="Transglutaminase-like"/>
</dbReference>
<comment type="caution">
    <text evidence="4">The sequence shown here is derived from an EMBL/GenBank/DDBJ whole genome shotgun (WGS) entry which is preliminary data.</text>
</comment>
<name>A0ABW0Z2T9_9ACTN</name>
<dbReference type="SMART" id="SM00460">
    <property type="entry name" value="TGc"/>
    <property type="match status" value="1"/>
</dbReference>
<accession>A0ABW0Z2T9</accession>
<dbReference type="Gene3D" id="3.10.620.30">
    <property type="match status" value="1"/>
</dbReference>
<reference evidence="5" key="1">
    <citation type="journal article" date="2019" name="Int. J. Syst. Evol. Microbiol.">
        <title>The Global Catalogue of Microorganisms (GCM) 10K type strain sequencing project: providing services to taxonomists for standard genome sequencing and annotation.</title>
        <authorList>
            <consortium name="The Broad Institute Genomics Platform"/>
            <consortium name="The Broad Institute Genome Sequencing Center for Infectious Disease"/>
            <person name="Wu L."/>
            <person name="Ma J."/>
        </authorList>
    </citation>
    <scope>NUCLEOTIDE SEQUENCE [LARGE SCALE GENOMIC DNA]</scope>
    <source>
        <strain evidence="5">CGMCC 4.7304</strain>
    </source>
</reference>
<keyword evidence="2" id="KW-0812">Transmembrane</keyword>
<feature type="region of interest" description="Disordered" evidence="1">
    <location>
        <begin position="568"/>
        <end position="598"/>
    </location>
</feature>
<feature type="transmembrane region" description="Helical" evidence="2">
    <location>
        <begin position="117"/>
        <end position="136"/>
    </location>
</feature>
<feature type="transmembrane region" description="Helical" evidence="2">
    <location>
        <begin position="31"/>
        <end position="49"/>
    </location>
</feature>
<dbReference type="Pfam" id="PF13559">
    <property type="entry name" value="DUF4129"/>
    <property type="match status" value="1"/>
</dbReference>
<dbReference type="InterPro" id="IPR052901">
    <property type="entry name" value="Bact_TGase-like"/>
</dbReference>
<evidence type="ECO:0000259" key="3">
    <source>
        <dbReference type="SMART" id="SM00460"/>
    </source>
</evidence>
<dbReference type="SUPFAM" id="SSF54001">
    <property type="entry name" value="Cysteine proteinases"/>
    <property type="match status" value="1"/>
</dbReference>
<protein>
    <submittedName>
        <fullName evidence="4">DUF3488 and DUF4129 domain-containing transglutaminase family protein</fullName>
    </submittedName>
</protein>
<dbReference type="Pfam" id="PF11992">
    <property type="entry name" value="TgpA_N"/>
    <property type="match status" value="1"/>
</dbReference>
<proteinExistence type="predicted"/>
<feature type="compositionally biased region" description="Low complexity" evidence="1">
    <location>
        <begin position="583"/>
        <end position="592"/>
    </location>
</feature>
<organism evidence="4 5">
    <name type="scientific">Streptomyces gamaensis</name>
    <dbReference type="NCBI Taxonomy" id="1763542"/>
    <lineage>
        <taxon>Bacteria</taxon>
        <taxon>Bacillati</taxon>
        <taxon>Actinomycetota</taxon>
        <taxon>Actinomycetes</taxon>
        <taxon>Kitasatosporales</taxon>
        <taxon>Streptomycetaceae</taxon>
        <taxon>Streptomyces</taxon>
    </lineage>
</organism>
<sequence>MSGRVRLVLASVVATLGAGSALVPLVDRAGWILQAAFLLAVQSGVGLLVRRAVRARPLAVAAQALTGLVLLTAVFAGGRAVGGLLPGPDAFREFALLLREGTEDVGRYAIPAPATEGIRLLLVGGVLVVGLAVDTLAVTYRSAAPAGLPLLALYSIAAGLARGGADWLWFLVAAAGYLLLLLAEGRDRPARWGRVLGASGAGPGVAPEPAPPPSSPVRTGRRIGVLALGFALAVPAALPAMGDGLLLPRGPDGGPAGGLGSGAFSAVRPLVALRDALNQPENRELLRYRGAPDGARDLYLRIVALDRFDGTAWRASERAVTEVPEVLPAPAGLSSGVRTEPVTTTVTASGTYAQNYLPLPYPALEVRSGGRWRFEPEGRVLVGEGGQSTRGLRYEVLSLRVSPTAAQLAGAPAPKEEVLREYTRVPPALPRAVAETARSVTAGSANPYQQAVRLQEWFAVDGGFRYDTSVDSGSGSAAIAKFLQDKQGFCVHFSFAMAAMARTLGIPARVAVGFTPGTPLADGSMSVGTKDAHAWPELYFEGVGWTRFEPTPSRGTAPAYTVADAPAREGAGAPVPTPGRSQAPAAAPSAPAGCPQDGTGAEGCAHSLRLRVGDGQSAGGPSPVLLAAGVLAGLAVLALPLLPLLWRRRVRARRLGGPGRHAEGGGDGSPAPQAVVERTLAAWHEMTDSAWDYGIPPDASLTPRGTAARIVRAGGLAGAAAESAHRVATAVEQALYAPRPRAATGLPADVERVRTALRGAASRGVRLRAAVAPRSAARLLRARPRRRPADR</sequence>
<dbReference type="PANTHER" id="PTHR42736:SF1">
    <property type="entry name" value="PROTEIN-GLUTAMINE GAMMA-GLUTAMYLTRANSFERASE"/>
    <property type="match status" value="1"/>
</dbReference>
<keyword evidence="2" id="KW-0472">Membrane</keyword>
<feature type="transmembrane region" description="Helical" evidence="2">
    <location>
        <begin position="624"/>
        <end position="646"/>
    </location>
</feature>
<keyword evidence="2" id="KW-1133">Transmembrane helix</keyword>
<dbReference type="PANTHER" id="PTHR42736">
    <property type="entry name" value="PROTEIN-GLUTAMINE GAMMA-GLUTAMYLTRANSFERASE"/>
    <property type="match status" value="1"/>
</dbReference>
<evidence type="ECO:0000313" key="4">
    <source>
        <dbReference type="EMBL" id="MFC5723155.1"/>
    </source>
</evidence>
<feature type="transmembrane region" description="Helical" evidence="2">
    <location>
        <begin position="143"/>
        <end position="161"/>
    </location>
</feature>
<dbReference type="Proteomes" id="UP001596083">
    <property type="component" value="Unassembled WGS sequence"/>
</dbReference>